<feature type="compositionally biased region" description="Basic and acidic residues" evidence="1">
    <location>
        <begin position="128"/>
        <end position="140"/>
    </location>
</feature>
<name>A0A016VAV9_9BILA</name>
<proteinExistence type="predicted"/>
<feature type="region of interest" description="Disordered" evidence="1">
    <location>
        <begin position="1"/>
        <end position="159"/>
    </location>
</feature>
<comment type="caution">
    <text evidence="2">The sequence shown here is derived from an EMBL/GenBank/DDBJ whole genome shotgun (WGS) entry which is preliminary data.</text>
</comment>
<gene>
    <name evidence="2" type="primary">Acey_s0015.g2882</name>
    <name evidence="2" type="ORF">Y032_0015g2882</name>
</gene>
<feature type="compositionally biased region" description="Low complexity" evidence="1">
    <location>
        <begin position="1"/>
        <end position="19"/>
    </location>
</feature>
<accession>A0A016VAV9</accession>
<sequence>MSAENEPEPAASAEPTTSERVSGSRTHRGAFAPITKKQVDKEEQPDEFKTADEKSSYRTASEEKLGEKSCDQKDASKKRVDEGSFYRKIASDEKVDGKSSYRKVTSEEREGEREKKGSIESVPLIYRHGNERPVGRDGRSTVKKRAAVYHDDGQTGYPT</sequence>
<keyword evidence="3" id="KW-1185">Reference proteome</keyword>
<organism evidence="2 3">
    <name type="scientific">Ancylostoma ceylanicum</name>
    <dbReference type="NCBI Taxonomy" id="53326"/>
    <lineage>
        <taxon>Eukaryota</taxon>
        <taxon>Metazoa</taxon>
        <taxon>Ecdysozoa</taxon>
        <taxon>Nematoda</taxon>
        <taxon>Chromadorea</taxon>
        <taxon>Rhabditida</taxon>
        <taxon>Rhabditina</taxon>
        <taxon>Rhabditomorpha</taxon>
        <taxon>Strongyloidea</taxon>
        <taxon>Ancylostomatidae</taxon>
        <taxon>Ancylostomatinae</taxon>
        <taxon>Ancylostoma</taxon>
    </lineage>
</organism>
<protein>
    <submittedName>
        <fullName evidence="2">Uncharacterized protein</fullName>
    </submittedName>
</protein>
<dbReference type="EMBL" id="JARK01001351">
    <property type="protein sequence ID" value="EYC23873.1"/>
    <property type="molecule type" value="Genomic_DNA"/>
</dbReference>
<dbReference type="Proteomes" id="UP000024635">
    <property type="component" value="Unassembled WGS sequence"/>
</dbReference>
<dbReference type="AlphaFoldDB" id="A0A016VAV9"/>
<feature type="compositionally biased region" description="Basic and acidic residues" evidence="1">
    <location>
        <begin position="37"/>
        <end position="118"/>
    </location>
</feature>
<reference evidence="3" key="1">
    <citation type="journal article" date="2015" name="Nat. Genet.">
        <title>The genome and transcriptome of the zoonotic hookworm Ancylostoma ceylanicum identify infection-specific gene families.</title>
        <authorList>
            <person name="Schwarz E.M."/>
            <person name="Hu Y."/>
            <person name="Antoshechkin I."/>
            <person name="Miller M.M."/>
            <person name="Sternberg P.W."/>
            <person name="Aroian R.V."/>
        </authorList>
    </citation>
    <scope>NUCLEOTIDE SEQUENCE</scope>
    <source>
        <strain evidence="3">HY135</strain>
    </source>
</reference>
<evidence type="ECO:0000256" key="1">
    <source>
        <dbReference type="SAM" id="MobiDB-lite"/>
    </source>
</evidence>
<evidence type="ECO:0000313" key="3">
    <source>
        <dbReference type="Proteomes" id="UP000024635"/>
    </source>
</evidence>
<evidence type="ECO:0000313" key="2">
    <source>
        <dbReference type="EMBL" id="EYC23873.1"/>
    </source>
</evidence>